<protein>
    <recommendedName>
        <fullName evidence="3">Hsp20/alpha crystallin family protein</fullName>
    </recommendedName>
</protein>
<dbReference type="AlphaFoldDB" id="A0A2V2N5C2"/>
<proteinExistence type="predicted"/>
<name>A0A2V2N5C2_9EURY</name>
<evidence type="ECO:0000313" key="1">
    <source>
        <dbReference type="EMBL" id="PWR73715.1"/>
    </source>
</evidence>
<gene>
    <name evidence="1" type="ORF">DK846_00650</name>
</gene>
<dbReference type="SUPFAM" id="SSF49764">
    <property type="entry name" value="HSP20-like chaperones"/>
    <property type="match status" value="1"/>
</dbReference>
<keyword evidence="2" id="KW-1185">Reference proteome</keyword>
<dbReference type="GeneID" id="97549033"/>
<dbReference type="RefSeq" id="WP_109966996.1">
    <property type="nucleotide sequence ID" value="NZ_CP176093.1"/>
</dbReference>
<dbReference type="Gene3D" id="2.60.40.790">
    <property type="match status" value="1"/>
</dbReference>
<sequence length="94" mass="10814">MKPDTITEPFTTLIDEEIFLRILTILPDIDEEKIRIDLENNESLITITASGTRVQFQKKIVIPCDVRLLKKRFSDGVLEIILEKTLPNPSHNQP</sequence>
<organism evidence="1 2">
    <name type="scientific">Methanospirillum lacunae</name>
    <dbReference type="NCBI Taxonomy" id="668570"/>
    <lineage>
        <taxon>Archaea</taxon>
        <taxon>Methanobacteriati</taxon>
        <taxon>Methanobacteriota</taxon>
        <taxon>Stenosarchaea group</taxon>
        <taxon>Methanomicrobia</taxon>
        <taxon>Methanomicrobiales</taxon>
        <taxon>Methanospirillaceae</taxon>
        <taxon>Methanospirillum</taxon>
    </lineage>
</organism>
<dbReference type="InterPro" id="IPR008978">
    <property type="entry name" value="HSP20-like_chaperone"/>
</dbReference>
<dbReference type="EMBL" id="QGMY01000002">
    <property type="protein sequence ID" value="PWR73715.1"/>
    <property type="molecule type" value="Genomic_DNA"/>
</dbReference>
<reference evidence="1 2" key="1">
    <citation type="submission" date="2018-05" db="EMBL/GenBank/DDBJ databases">
        <title>Draft genome of Methanospirillum lacunae Ki8-1.</title>
        <authorList>
            <person name="Dueholm M.S."/>
            <person name="Nielsen P.H."/>
            <person name="Bakmann L.F."/>
            <person name="Otzen D.E."/>
        </authorList>
    </citation>
    <scope>NUCLEOTIDE SEQUENCE [LARGE SCALE GENOMIC DNA]</scope>
    <source>
        <strain evidence="1 2">Ki8-1</strain>
    </source>
</reference>
<comment type="caution">
    <text evidence="1">The sequence shown here is derived from an EMBL/GenBank/DDBJ whole genome shotgun (WGS) entry which is preliminary data.</text>
</comment>
<accession>A0A2V2N5C2</accession>
<evidence type="ECO:0000313" key="2">
    <source>
        <dbReference type="Proteomes" id="UP000245657"/>
    </source>
</evidence>
<dbReference type="CDD" id="cd00298">
    <property type="entry name" value="ACD_sHsps_p23-like"/>
    <property type="match status" value="1"/>
</dbReference>
<evidence type="ECO:0008006" key="3">
    <source>
        <dbReference type="Google" id="ProtNLM"/>
    </source>
</evidence>
<dbReference type="Proteomes" id="UP000245657">
    <property type="component" value="Unassembled WGS sequence"/>
</dbReference>